<evidence type="ECO:0008006" key="6">
    <source>
        <dbReference type="Google" id="ProtNLM"/>
    </source>
</evidence>
<accession>A0A3N0AV49</accession>
<dbReference type="OrthoDB" id="9798386at2"/>
<evidence type="ECO:0000313" key="5">
    <source>
        <dbReference type="Proteomes" id="UP000269591"/>
    </source>
</evidence>
<evidence type="ECO:0000256" key="2">
    <source>
        <dbReference type="SAM" id="Phobius"/>
    </source>
</evidence>
<evidence type="ECO:0000256" key="1">
    <source>
        <dbReference type="SAM" id="MobiDB-lite"/>
    </source>
</evidence>
<feature type="signal peptide" evidence="3">
    <location>
        <begin position="1"/>
        <end position="36"/>
    </location>
</feature>
<comment type="caution">
    <text evidence="4">The sequence shown here is derived from an EMBL/GenBank/DDBJ whole genome shotgun (WGS) entry which is preliminary data.</text>
</comment>
<feature type="compositionally biased region" description="Acidic residues" evidence="1">
    <location>
        <begin position="1082"/>
        <end position="1093"/>
    </location>
</feature>
<feature type="chain" id="PRO_5017997728" description="MBG domain-containing protein" evidence="3">
    <location>
        <begin position="37"/>
        <end position="1140"/>
    </location>
</feature>
<sequence length="1140" mass="111647">MFARFSSDSHSRLIALAALVVSGFVFACLTAVPAYASTVGDFDLVLADGGDPQEGVDYTWTDDNTQGGVLAIISEAPMVIANADGVEVAKDQIVVDPGFGGSASIVLDGIAIEYPNNNRSCGIEIASGDCVIRLADDSENEVSRANGPAMLVDSGASLTIEGDGALKVTGADSNAAGIGVQAGAELVVNSGTIEASSNGGHAGIGDYDGGSVVINGGTVRAYGGHHVSWNAYDGAGIGGAWDNSGCDVTISGGTVVAVGGGSAAGIGGGYYRGSNGRVDGNSGGSITIAGGYVSASNGDRSASIGASSGASQDADAPIVISGGAFASGSTVGSGNVYGIAPADGRVVKPNNDEEEGLASSYPYRVYLAQEATLVFADSFEGGTYDASPIESEGLLASASRGSHDASGDVSFAYRIAGSEGAWTDGLPTDAGTYQIKASLPEAAVGETYYPSTEVVAQAELVISAAPLSVSLAEPAGIVFGDDAPSTASYMLSVSGWQGDDEDLLLPTLEAAVSVSCGYEKGDDAGSYPVAVGWADGAPETLRNYEASFAGTSLSVAKAAIASVSITDPSKKFDGAAAAEPGVVAIDGNGRESDGACSLAWYASDGQGGWTLLESAPSEVGTYKVVASIAEGTNHLAGTGELGFSIARADAKTVTVSQMASSKVYDGNVVEAPAVDLGEYDGEVVFAWYESDGEGGWNEIASAPADAGSYRLVVSAGQTDTQEAPVIVNGTQDFAILRAEQSADELEGVTASPEATSGGGDGSITGLPSGSEWRAASADVGRSGGDAWTAASEDGTLGGLAPGVYEVRMAGDSNHSPSTSVEVKVKSFSEAHGGITFPDGTVDSGDGSAVLPSEGGEVVFPGGEAVVLPGGTTVDPDSPSATTPSGSVVQPDGEGSLSVGLPGGVGTVTVPSGSEVREDGSVAVSGGGVVLPNGSTAESEGEIAVGADGSVQIPDGGKVVLPGGTEVSSDDPIEIGVDGTVLLPDGGSVTRPDGMALDVGAGTTVSVDGTVNDPTASGPSDGSGDSEGGSDGSGDGAGDSGDSGDGSGSSGGDSDGSGDGSGDSADGSGGSEGGSEGGSGDSAGEDGSDSADDQDGSKDASDDRGVFSKTNDAMGVVFGALAICAVAAVIVGFVALRKMRR</sequence>
<gene>
    <name evidence="4" type="ORF">DMP06_09355</name>
</gene>
<dbReference type="InterPro" id="IPR012332">
    <property type="entry name" value="Autotransporter_pectin_lyase_C"/>
</dbReference>
<feature type="transmembrane region" description="Helical" evidence="2">
    <location>
        <begin position="1112"/>
        <end position="1135"/>
    </location>
</feature>
<name>A0A3N0AV49_9ACTN</name>
<dbReference type="Proteomes" id="UP000269591">
    <property type="component" value="Unassembled WGS sequence"/>
</dbReference>
<feature type="compositionally biased region" description="Polar residues" evidence="1">
    <location>
        <begin position="1002"/>
        <end position="1014"/>
    </location>
</feature>
<keyword evidence="2" id="KW-0812">Transmembrane</keyword>
<evidence type="ECO:0000313" key="4">
    <source>
        <dbReference type="EMBL" id="RNL38216.1"/>
    </source>
</evidence>
<dbReference type="Gene3D" id="2.160.20.20">
    <property type="match status" value="1"/>
</dbReference>
<proteinExistence type="predicted"/>
<reference evidence="5" key="1">
    <citation type="submission" date="2018-05" db="EMBL/GenBank/DDBJ databases">
        <title>Genome Sequencing of selected type strains of the family Eggerthellaceae.</title>
        <authorList>
            <person name="Danylec N."/>
            <person name="Stoll D.A."/>
            <person name="Doetsch A."/>
            <person name="Huch M."/>
        </authorList>
    </citation>
    <scope>NUCLEOTIDE SEQUENCE [LARGE SCALE GENOMIC DNA]</scope>
    <source>
        <strain evidence="5">DSM 24851</strain>
    </source>
</reference>
<evidence type="ECO:0000256" key="3">
    <source>
        <dbReference type="SAM" id="SignalP"/>
    </source>
</evidence>
<keyword evidence="2" id="KW-0472">Membrane</keyword>
<feature type="region of interest" description="Disordered" evidence="1">
    <location>
        <begin position="744"/>
        <end position="797"/>
    </location>
</feature>
<protein>
    <recommendedName>
        <fullName evidence="6">MBG domain-containing protein</fullName>
    </recommendedName>
</protein>
<keyword evidence="2" id="KW-1133">Transmembrane helix</keyword>
<dbReference type="EMBL" id="QIBX01000019">
    <property type="protein sequence ID" value="RNL38216.1"/>
    <property type="molecule type" value="Genomic_DNA"/>
</dbReference>
<feature type="compositionally biased region" description="Gly residues" evidence="1">
    <location>
        <begin position="1024"/>
        <end position="1080"/>
    </location>
</feature>
<dbReference type="AlphaFoldDB" id="A0A3N0AV49"/>
<keyword evidence="5" id="KW-1185">Reference proteome</keyword>
<keyword evidence="3" id="KW-0732">Signal</keyword>
<feature type="region of interest" description="Disordered" evidence="1">
    <location>
        <begin position="870"/>
        <end position="900"/>
    </location>
</feature>
<feature type="compositionally biased region" description="Polar residues" evidence="1">
    <location>
        <begin position="878"/>
        <end position="887"/>
    </location>
</feature>
<feature type="region of interest" description="Disordered" evidence="1">
    <location>
        <begin position="985"/>
        <end position="1106"/>
    </location>
</feature>
<dbReference type="RefSeq" id="WP_123209474.1">
    <property type="nucleotide sequence ID" value="NZ_JBHTHO010000016.1"/>
</dbReference>
<feature type="compositionally biased region" description="Basic and acidic residues" evidence="1">
    <location>
        <begin position="1094"/>
        <end position="1105"/>
    </location>
</feature>
<organism evidence="4 5">
    <name type="scientific">Slackia equolifaciens</name>
    <dbReference type="NCBI Taxonomy" id="498718"/>
    <lineage>
        <taxon>Bacteria</taxon>
        <taxon>Bacillati</taxon>
        <taxon>Actinomycetota</taxon>
        <taxon>Coriobacteriia</taxon>
        <taxon>Eggerthellales</taxon>
        <taxon>Eggerthellaceae</taxon>
        <taxon>Slackia</taxon>
    </lineage>
</organism>
<dbReference type="PROSITE" id="PS51257">
    <property type="entry name" value="PROKAR_LIPOPROTEIN"/>
    <property type="match status" value="1"/>
</dbReference>